<proteinExistence type="predicted"/>
<dbReference type="Proteomes" id="UP000828390">
    <property type="component" value="Unassembled WGS sequence"/>
</dbReference>
<sequence length="66" mass="7246">MSSPTDFAHAQNSVESPSGMLMVRRWTVVVLYFIVGSGTREAGQQGWQRTYGTDGADMDKRCGTCN</sequence>
<accession>A0A9D4RW68</accession>
<evidence type="ECO:0000313" key="2">
    <source>
        <dbReference type="Proteomes" id="UP000828390"/>
    </source>
</evidence>
<name>A0A9D4RW68_DREPO</name>
<evidence type="ECO:0000313" key="1">
    <source>
        <dbReference type="EMBL" id="KAH3881190.1"/>
    </source>
</evidence>
<reference evidence="1" key="1">
    <citation type="journal article" date="2019" name="bioRxiv">
        <title>The Genome of the Zebra Mussel, Dreissena polymorpha: A Resource for Invasive Species Research.</title>
        <authorList>
            <person name="McCartney M.A."/>
            <person name="Auch B."/>
            <person name="Kono T."/>
            <person name="Mallez S."/>
            <person name="Zhang Y."/>
            <person name="Obille A."/>
            <person name="Becker A."/>
            <person name="Abrahante J.E."/>
            <person name="Garbe J."/>
            <person name="Badalamenti J.P."/>
            <person name="Herman A."/>
            <person name="Mangelson H."/>
            <person name="Liachko I."/>
            <person name="Sullivan S."/>
            <person name="Sone E.D."/>
            <person name="Koren S."/>
            <person name="Silverstein K.A.T."/>
            <person name="Beckman K.B."/>
            <person name="Gohl D.M."/>
        </authorList>
    </citation>
    <scope>NUCLEOTIDE SEQUENCE</scope>
    <source>
        <strain evidence="1">Duluth1</strain>
        <tissue evidence="1">Whole animal</tissue>
    </source>
</reference>
<gene>
    <name evidence="1" type="ORF">DPMN_005113</name>
</gene>
<dbReference type="EMBL" id="JAIWYP010000001">
    <property type="protein sequence ID" value="KAH3881190.1"/>
    <property type="molecule type" value="Genomic_DNA"/>
</dbReference>
<comment type="caution">
    <text evidence="1">The sequence shown here is derived from an EMBL/GenBank/DDBJ whole genome shotgun (WGS) entry which is preliminary data.</text>
</comment>
<protein>
    <submittedName>
        <fullName evidence="1">Uncharacterized protein</fullName>
    </submittedName>
</protein>
<organism evidence="1 2">
    <name type="scientific">Dreissena polymorpha</name>
    <name type="common">Zebra mussel</name>
    <name type="synonym">Mytilus polymorpha</name>
    <dbReference type="NCBI Taxonomy" id="45954"/>
    <lineage>
        <taxon>Eukaryota</taxon>
        <taxon>Metazoa</taxon>
        <taxon>Spiralia</taxon>
        <taxon>Lophotrochozoa</taxon>
        <taxon>Mollusca</taxon>
        <taxon>Bivalvia</taxon>
        <taxon>Autobranchia</taxon>
        <taxon>Heteroconchia</taxon>
        <taxon>Euheterodonta</taxon>
        <taxon>Imparidentia</taxon>
        <taxon>Neoheterodontei</taxon>
        <taxon>Myida</taxon>
        <taxon>Dreissenoidea</taxon>
        <taxon>Dreissenidae</taxon>
        <taxon>Dreissena</taxon>
    </lineage>
</organism>
<keyword evidence="2" id="KW-1185">Reference proteome</keyword>
<dbReference type="AlphaFoldDB" id="A0A9D4RW68"/>
<reference evidence="1" key="2">
    <citation type="submission" date="2020-11" db="EMBL/GenBank/DDBJ databases">
        <authorList>
            <person name="McCartney M.A."/>
            <person name="Auch B."/>
            <person name="Kono T."/>
            <person name="Mallez S."/>
            <person name="Becker A."/>
            <person name="Gohl D.M."/>
            <person name="Silverstein K.A.T."/>
            <person name="Koren S."/>
            <person name="Bechman K.B."/>
            <person name="Herman A."/>
            <person name="Abrahante J.E."/>
            <person name="Garbe J."/>
        </authorList>
    </citation>
    <scope>NUCLEOTIDE SEQUENCE</scope>
    <source>
        <strain evidence="1">Duluth1</strain>
        <tissue evidence="1">Whole animal</tissue>
    </source>
</reference>